<feature type="chain" id="PRO_5016885643" evidence="1">
    <location>
        <begin position="17"/>
        <end position="213"/>
    </location>
</feature>
<evidence type="ECO:0000256" key="1">
    <source>
        <dbReference type="SAM" id="SignalP"/>
    </source>
</evidence>
<organism evidence="2 3">
    <name type="scientific">Lentinus brumalis</name>
    <dbReference type="NCBI Taxonomy" id="2498619"/>
    <lineage>
        <taxon>Eukaryota</taxon>
        <taxon>Fungi</taxon>
        <taxon>Dikarya</taxon>
        <taxon>Basidiomycota</taxon>
        <taxon>Agaricomycotina</taxon>
        <taxon>Agaricomycetes</taxon>
        <taxon>Polyporales</taxon>
        <taxon>Polyporaceae</taxon>
        <taxon>Lentinus</taxon>
    </lineage>
</organism>
<evidence type="ECO:0000313" key="3">
    <source>
        <dbReference type="Proteomes" id="UP000256964"/>
    </source>
</evidence>
<proteinExistence type="predicted"/>
<sequence length="213" mass="22830">MNASLAILLDLKTSLSVPIADAGAWPQCDTLLNVQVYGDAEHYVHAAASCDVVGEPTLLDRPSPATVEHFDGYAVFKPTDPSRVPIRILMTKAPHELPHRLLISVGPLTVDRDTLTCTAVAFAELIPPAYRALSNVINLYDTPWHPRPSSALGLSCTVSPRSLDEDVVRSVCQRYDIPCSSLLYKGTALTGLEDIANLPMSAVGTSSAPVTPK</sequence>
<protein>
    <submittedName>
        <fullName evidence="2">Uncharacterized protein</fullName>
    </submittedName>
</protein>
<name>A0A371CR56_9APHY</name>
<evidence type="ECO:0000313" key="2">
    <source>
        <dbReference type="EMBL" id="RDX42765.1"/>
    </source>
</evidence>
<dbReference type="Proteomes" id="UP000256964">
    <property type="component" value="Unassembled WGS sequence"/>
</dbReference>
<dbReference type="EMBL" id="KZ857477">
    <property type="protein sequence ID" value="RDX42765.1"/>
    <property type="molecule type" value="Genomic_DNA"/>
</dbReference>
<accession>A0A371CR56</accession>
<feature type="signal peptide" evidence="1">
    <location>
        <begin position="1"/>
        <end position="16"/>
    </location>
</feature>
<keyword evidence="3" id="KW-1185">Reference proteome</keyword>
<gene>
    <name evidence="2" type="ORF">OH76DRAFT_1422330</name>
</gene>
<dbReference type="AlphaFoldDB" id="A0A371CR56"/>
<keyword evidence="1" id="KW-0732">Signal</keyword>
<reference evidence="2 3" key="1">
    <citation type="journal article" date="2018" name="Biotechnol. Biofuels">
        <title>Integrative visual omics of the white-rot fungus Polyporus brumalis exposes the biotechnological potential of its oxidative enzymes for delignifying raw plant biomass.</title>
        <authorList>
            <person name="Miyauchi S."/>
            <person name="Rancon A."/>
            <person name="Drula E."/>
            <person name="Hage H."/>
            <person name="Chaduli D."/>
            <person name="Favel A."/>
            <person name="Grisel S."/>
            <person name="Henrissat B."/>
            <person name="Herpoel-Gimbert I."/>
            <person name="Ruiz-Duenas F.J."/>
            <person name="Chevret D."/>
            <person name="Hainaut M."/>
            <person name="Lin J."/>
            <person name="Wang M."/>
            <person name="Pangilinan J."/>
            <person name="Lipzen A."/>
            <person name="Lesage-Meessen L."/>
            <person name="Navarro D."/>
            <person name="Riley R."/>
            <person name="Grigoriev I.V."/>
            <person name="Zhou S."/>
            <person name="Raouche S."/>
            <person name="Rosso M.N."/>
        </authorList>
    </citation>
    <scope>NUCLEOTIDE SEQUENCE [LARGE SCALE GENOMIC DNA]</scope>
    <source>
        <strain evidence="2 3">BRFM 1820</strain>
    </source>
</reference>